<proteinExistence type="predicted"/>
<dbReference type="AlphaFoldDB" id="A0A6G7CP61"/>
<evidence type="ECO:0000256" key="1">
    <source>
        <dbReference type="SAM" id="SignalP"/>
    </source>
</evidence>
<dbReference type="KEGG" id="vzi:G5S32_18040"/>
<keyword evidence="1" id="KW-0732">Signal</keyword>
<feature type="signal peptide" evidence="1">
    <location>
        <begin position="1"/>
        <end position="23"/>
    </location>
</feature>
<sequence>MKTTTKILTAALGASLLSSGAFAGTSTAPLTQNEHELAKNAYVYAYSIDEAYKFFYRTVVEKDYPLNRFQNIRHIADDTYTDHVTINNDTLHVMGWLDVAAEPVIVSVPDMDEGRYWILHTMDMGHYTNAMIGSRTQGTKGGQYMFASQSWQGEVPDSVDKVIRVESNIVKLMGRIMAVGKADEKVALNYMDQWNVRTLSAYLGENGPKPIVRSYPDVKDTSWLERVNFMLCDGSMVEADKMWVEQYKSVGIEACKYDFTDKQLELAKIGQKAGMEHLEALAPMMVDSRKLLGTREDLGTGARDEFAEGTLIGQWGLPPAETGYRQAVVDSDGELLDGSKHDYVMRFKAPNASEFWSVTTYANDTRLMQHNSMNRHSRGDRTLKPDADGYYTIYMSSNTEGRESDSNFLPIPNKPFYNILRLYGPDEAIQSGEYQMPEAVKVKN</sequence>
<evidence type="ECO:0000313" key="5">
    <source>
        <dbReference type="Proteomes" id="UP000503003"/>
    </source>
</evidence>
<evidence type="ECO:0000313" key="4">
    <source>
        <dbReference type="EMBL" id="QIH43882.1"/>
    </source>
</evidence>
<protein>
    <submittedName>
        <fullName evidence="4">DUF1254 domain-containing protein</fullName>
    </submittedName>
</protein>
<dbReference type="PANTHER" id="PTHR36509">
    <property type="entry name" value="BLL3101 PROTEIN"/>
    <property type="match status" value="1"/>
</dbReference>
<evidence type="ECO:0000259" key="3">
    <source>
        <dbReference type="Pfam" id="PF06863"/>
    </source>
</evidence>
<evidence type="ECO:0000259" key="2">
    <source>
        <dbReference type="Pfam" id="PF06742"/>
    </source>
</evidence>
<dbReference type="InterPro" id="IPR010621">
    <property type="entry name" value="DUF1214"/>
</dbReference>
<feature type="domain" description="DUF1214" evidence="2">
    <location>
        <begin position="323"/>
        <end position="427"/>
    </location>
</feature>
<dbReference type="RefSeq" id="WP_165313548.1">
    <property type="nucleotide sequence ID" value="NZ_CP049332.1"/>
</dbReference>
<dbReference type="Gene3D" id="2.60.40.1610">
    <property type="entry name" value="Domain of unknown function DUF1254"/>
    <property type="match status" value="1"/>
</dbReference>
<dbReference type="Pfam" id="PF06742">
    <property type="entry name" value="DUF1214"/>
    <property type="match status" value="1"/>
</dbReference>
<dbReference type="EMBL" id="CP049332">
    <property type="protein sequence ID" value="QIH43882.1"/>
    <property type="molecule type" value="Genomic_DNA"/>
</dbReference>
<feature type="chain" id="PRO_5026008777" evidence="1">
    <location>
        <begin position="24"/>
        <end position="444"/>
    </location>
</feature>
<organism evidence="4 5">
    <name type="scientific">Vibrio ziniensis</name>
    <dbReference type="NCBI Taxonomy" id="2711221"/>
    <lineage>
        <taxon>Bacteria</taxon>
        <taxon>Pseudomonadati</taxon>
        <taxon>Pseudomonadota</taxon>
        <taxon>Gammaproteobacteria</taxon>
        <taxon>Vibrionales</taxon>
        <taxon>Vibrionaceae</taxon>
        <taxon>Vibrio</taxon>
    </lineage>
</organism>
<dbReference type="SUPFAM" id="SSF160935">
    <property type="entry name" value="VPA0735-like"/>
    <property type="match status" value="1"/>
</dbReference>
<dbReference type="Proteomes" id="UP000503003">
    <property type="component" value="Chromosome 2"/>
</dbReference>
<dbReference type="InterPro" id="IPR037050">
    <property type="entry name" value="DUF1254_sf"/>
</dbReference>
<name>A0A6G7CP61_9VIBR</name>
<dbReference type="Pfam" id="PF06863">
    <property type="entry name" value="DUF1254"/>
    <property type="match status" value="1"/>
</dbReference>
<gene>
    <name evidence="4" type="ORF">G5S32_18040</name>
</gene>
<reference evidence="4 5" key="1">
    <citation type="submission" date="2020-02" db="EMBL/GenBank/DDBJ databases">
        <title>A complete genome of a marine bacterium Vibrio sp. ZWAL4003 isolated from the mangrove sediment with the ability to degrade polysaccharides.</title>
        <authorList>
            <person name="Wu J."/>
            <person name="Qu W."/>
            <person name="Zeng R."/>
        </authorList>
    </citation>
    <scope>NUCLEOTIDE SEQUENCE [LARGE SCALE GENOMIC DNA]</scope>
    <source>
        <strain evidence="4 5">ZWAL4003</strain>
    </source>
</reference>
<feature type="domain" description="DUF1254" evidence="3">
    <location>
        <begin position="67"/>
        <end position="194"/>
    </location>
</feature>
<dbReference type="PANTHER" id="PTHR36509:SF2">
    <property type="entry name" value="BLL3101 PROTEIN"/>
    <property type="match status" value="1"/>
</dbReference>
<dbReference type="InterPro" id="IPR010679">
    <property type="entry name" value="DUF1254"/>
</dbReference>
<accession>A0A6G7CP61</accession>
<dbReference type="Gene3D" id="2.60.120.1600">
    <property type="match status" value="1"/>
</dbReference>
<keyword evidence="5" id="KW-1185">Reference proteome</keyword>